<keyword evidence="3" id="KW-1185">Reference proteome</keyword>
<feature type="region of interest" description="Disordered" evidence="1">
    <location>
        <begin position="113"/>
        <end position="200"/>
    </location>
</feature>
<accession>A0A452RCI0</accession>
<feature type="compositionally biased region" description="Low complexity" evidence="1">
    <location>
        <begin position="116"/>
        <end position="125"/>
    </location>
</feature>
<organism evidence="2 3">
    <name type="scientific">Ursus americanus</name>
    <name type="common">American black bear</name>
    <name type="synonym">Euarctos americanus</name>
    <dbReference type="NCBI Taxonomy" id="9643"/>
    <lineage>
        <taxon>Eukaryota</taxon>
        <taxon>Metazoa</taxon>
        <taxon>Chordata</taxon>
        <taxon>Craniata</taxon>
        <taxon>Vertebrata</taxon>
        <taxon>Euteleostomi</taxon>
        <taxon>Mammalia</taxon>
        <taxon>Eutheria</taxon>
        <taxon>Laurasiatheria</taxon>
        <taxon>Carnivora</taxon>
        <taxon>Caniformia</taxon>
        <taxon>Ursidae</taxon>
        <taxon>Ursus</taxon>
    </lineage>
</organism>
<dbReference type="Proteomes" id="UP000291022">
    <property type="component" value="Unassembled WGS sequence"/>
</dbReference>
<dbReference type="GO" id="GO:0005929">
    <property type="term" value="C:cilium"/>
    <property type="evidence" value="ECO:0007669"/>
    <property type="project" value="Ensembl"/>
</dbReference>
<feature type="compositionally biased region" description="Low complexity" evidence="1">
    <location>
        <begin position="48"/>
        <end position="57"/>
    </location>
</feature>
<feature type="region of interest" description="Disordered" evidence="1">
    <location>
        <begin position="324"/>
        <end position="350"/>
    </location>
</feature>
<reference evidence="2" key="2">
    <citation type="submission" date="2025-08" db="UniProtKB">
        <authorList>
            <consortium name="Ensembl"/>
        </authorList>
    </citation>
    <scope>IDENTIFICATION</scope>
</reference>
<reference evidence="3" key="1">
    <citation type="submission" date="2016-06" db="EMBL/GenBank/DDBJ databases">
        <title>De novo assembly and RNA-Seq shows season-dependent expression and editing in black bear kidneys.</title>
        <authorList>
            <person name="Korstanje R."/>
            <person name="Srivastava A."/>
            <person name="Sarsani V.K."/>
            <person name="Sheehan S.M."/>
            <person name="Seger R.L."/>
            <person name="Barter M.E."/>
            <person name="Lindqvist C."/>
            <person name="Brody L.C."/>
            <person name="Mullikin J.C."/>
        </authorList>
    </citation>
    <scope>NUCLEOTIDE SEQUENCE [LARGE SCALE GENOMIC DNA]</scope>
</reference>
<dbReference type="GO" id="GO:0005814">
    <property type="term" value="C:centriole"/>
    <property type="evidence" value="ECO:0007669"/>
    <property type="project" value="Ensembl"/>
</dbReference>
<dbReference type="STRING" id="9643.ENSUAMP00000016427"/>
<dbReference type="PANTHER" id="PTHR14870">
    <property type="entry name" value="TUBULIN EPSILON AND DELTA COMPLEX PROTEIN 2"/>
    <property type="match status" value="1"/>
</dbReference>
<dbReference type="GeneTree" id="ENSGT00390000011149"/>
<dbReference type="OMA" id="MLKAPYK"/>
<dbReference type="AlphaFoldDB" id="A0A452RCI0"/>
<evidence type="ECO:0000256" key="1">
    <source>
        <dbReference type="SAM" id="MobiDB-lite"/>
    </source>
</evidence>
<dbReference type="PANTHER" id="PTHR14870:SF1">
    <property type="entry name" value="TUBULIN EPSILON AND DELTA COMPLEX PROTEIN 2"/>
    <property type="match status" value="1"/>
</dbReference>
<dbReference type="InterPro" id="IPR031518">
    <property type="entry name" value="DUF4693"/>
</dbReference>
<protein>
    <submittedName>
        <fullName evidence="2">Tubulin epsilon and delta complex 2</fullName>
    </submittedName>
</protein>
<reference evidence="2" key="3">
    <citation type="submission" date="2025-09" db="UniProtKB">
        <authorList>
            <consortium name="Ensembl"/>
        </authorList>
    </citation>
    <scope>IDENTIFICATION</scope>
</reference>
<evidence type="ECO:0000313" key="3">
    <source>
        <dbReference type="Proteomes" id="UP000291022"/>
    </source>
</evidence>
<evidence type="ECO:0000313" key="2">
    <source>
        <dbReference type="Ensembl" id="ENSUAMP00000016427.1"/>
    </source>
</evidence>
<sequence length="437" mass="47180">SGRAAAAFMLPAGCSRRLLAELQGALDACAERQWQLERSLRVSRQLLEPAETPAAEPAPGPETNEEAPPPACSPSPQDLKELELLTQALEKAVRVRKGVSKAGERHKALSLKSGFTATSASTASAPSRDSGQAGRRASETKPPRGSHQTTVPARGLPECRLPSVGDHTAMGRGSRATKPRPGLRDQQIPPSAAPQAPEAFTLKEKGTLLKLPMAYRKAASQNSRLWAQLSSTQTSDCGDAATTAKTQFLQKMKMTSGWLGSELSAAQVEAEVGLLRKACSLLRQRMEEELSAEPADWMQEYHCLLTLEGLQAITGQCIHRMQDLRAGETGPPPPPHLGRRPRASMPRGGGTDPAWSPQLLLYSSTEELQTLAALRLRVAMLDQQIHLEKVLMAELLPLVSKLEPQGPPRLALCRAVHSLLCEGGERFLTILRDEPAD</sequence>
<feature type="region of interest" description="Disordered" evidence="1">
    <location>
        <begin position="45"/>
        <end position="77"/>
    </location>
</feature>
<dbReference type="Pfam" id="PF15764">
    <property type="entry name" value="DUF4693"/>
    <property type="match status" value="1"/>
</dbReference>
<proteinExistence type="predicted"/>
<feature type="compositionally biased region" description="Low complexity" evidence="1">
    <location>
        <begin position="186"/>
        <end position="199"/>
    </location>
</feature>
<name>A0A452RCI0_URSAM</name>
<dbReference type="Ensembl" id="ENSUAMT00000018397.1">
    <property type="protein sequence ID" value="ENSUAMP00000016427.1"/>
    <property type="gene ID" value="ENSUAMG00000013087.1"/>
</dbReference>
<dbReference type="GO" id="GO:0045880">
    <property type="term" value="P:positive regulation of smoothened signaling pathway"/>
    <property type="evidence" value="ECO:0007669"/>
    <property type="project" value="Ensembl"/>
</dbReference>
<gene>
    <name evidence="2" type="primary">TEDC2</name>
</gene>